<evidence type="ECO:0000313" key="2">
    <source>
        <dbReference type="EMBL" id="CAF4160135.1"/>
    </source>
</evidence>
<keyword evidence="3" id="KW-1185">Reference proteome</keyword>
<evidence type="ECO:0000313" key="3">
    <source>
        <dbReference type="Proteomes" id="UP000663829"/>
    </source>
</evidence>
<proteinExistence type="predicted"/>
<accession>A0A815EUW5</accession>
<dbReference type="EMBL" id="CAJOBC010045783">
    <property type="protein sequence ID" value="CAF4160135.1"/>
    <property type="molecule type" value="Genomic_DNA"/>
</dbReference>
<comment type="caution">
    <text evidence="1">The sequence shown here is derived from an EMBL/GenBank/DDBJ whole genome shotgun (WGS) entry which is preliminary data.</text>
</comment>
<dbReference type="Proteomes" id="UP000663829">
    <property type="component" value="Unassembled WGS sequence"/>
</dbReference>
<sequence length="346" mass="39332">SEGQNGISATVDQIKEAFSSIYDKLSTVTHASSVYRGEALPVPVCIPGKWEQEDALALGNFYKFSLHNNRTHMMQNVSISNLIDTTMANIDWSQSHEDIKKNISNDLRSRLFSIREDEQNELIKCQTHLIGSMKKINVIEESQRRLIMSYNGSIHAGTFAFARALIEGRLIQVEQDLYYSFEALRGYYTADSMTLDQPSNDSKIFLRQLQQSDLYYRADMQRGILSLQHLIELSDRRGEKKKNVLLGFIRDDIRYYFVSLDSEGQNGISATVDQIKEAFSSIYDKLSTVTHASSVYRGEALPVPVCIPGKWEQEDALALGNFYKFSFPQVKYQLVYSLTLTPPASE</sequence>
<dbReference type="AlphaFoldDB" id="A0A815EUW5"/>
<organism evidence="1 3">
    <name type="scientific">Didymodactylos carnosus</name>
    <dbReference type="NCBI Taxonomy" id="1234261"/>
    <lineage>
        <taxon>Eukaryota</taxon>
        <taxon>Metazoa</taxon>
        <taxon>Spiralia</taxon>
        <taxon>Gnathifera</taxon>
        <taxon>Rotifera</taxon>
        <taxon>Eurotatoria</taxon>
        <taxon>Bdelloidea</taxon>
        <taxon>Philodinida</taxon>
        <taxon>Philodinidae</taxon>
        <taxon>Didymodactylos</taxon>
    </lineage>
</organism>
<reference evidence="1" key="1">
    <citation type="submission" date="2021-02" db="EMBL/GenBank/DDBJ databases">
        <authorList>
            <person name="Nowell W R."/>
        </authorList>
    </citation>
    <scope>NUCLEOTIDE SEQUENCE</scope>
</reference>
<feature type="non-terminal residue" evidence="1">
    <location>
        <position position="346"/>
    </location>
</feature>
<evidence type="ECO:0000313" key="1">
    <source>
        <dbReference type="EMBL" id="CAF1317208.1"/>
    </source>
</evidence>
<protein>
    <submittedName>
        <fullName evidence="1">Uncharacterized protein</fullName>
    </submittedName>
</protein>
<name>A0A815EUW5_9BILA</name>
<dbReference type="Proteomes" id="UP000681722">
    <property type="component" value="Unassembled WGS sequence"/>
</dbReference>
<gene>
    <name evidence="1" type="ORF">GPM918_LOCUS29293</name>
    <name evidence="2" type="ORF">SRO942_LOCUS29866</name>
</gene>
<dbReference type="EMBL" id="CAJNOQ010013232">
    <property type="protein sequence ID" value="CAF1317208.1"/>
    <property type="molecule type" value="Genomic_DNA"/>
</dbReference>